<reference evidence="1" key="1">
    <citation type="submission" date="2022-08" db="EMBL/GenBank/DDBJ databases">
        <title>Genome Sequence of Lecanicillium fungicola.</title>
        <authorList>
            <person name="Buettner E."/>
        </authorList>
    </citation>
    <scope>NUCLEOTIDE SEQUENCE</scope>
    <source>
        <strain evidence="1">Babe33</strain>
    </source>
</reference>
<evidence type="ECO:0000313" key="1">
    <source>
        <dbReference type="EMBL" id="KAJ2973819.1"/>
    </source>
</evidence>
<organism evidence="1 2">
    <name type="scientific">Zarea fungicola</name>
    <dbReference type="NCBI Taxonomy" id="93591"/>
    <lineage>
        <taxon>Eukaryota</taxon>
        <taxon>Fungi</taxon>
        <taxon>Dikarya</taxon>
        <taxon>Ascomycota</taxon>
        <taxon>Pezizomycotina</taxon>
        <taxon>Sordariomycetes</taxon>
        <taxon>Hypocreomycetidae</taxon>
        <taxon>Hypocreales</taxon>
        <taxon>Cordycipitaceae</taxon>
        <taxon>Zarea</taxon>
    </lineage>
</organism>
<keyword evidence="2" id="KW-1185">Reference proteome</keyword>
<dbReference type="Proteomes" id="UP001143910">
    <property type="component" value="Unassembled WGS sequence"/>
</dbReference>
<gene>
    <name evidence="1" type="ORF">NQ176_g6392</name>
</gene>
<name>A0ACC1N4H0_9HYPO</name>
<evidence type="ECO:0000313" key="2">
    <source>
        <dbReference type="Proteomes" id="UP001143910"/>
    </source>
</evidence>
<dbReference type="EMBL" id="JANJQO010000915">
    <property type="protein sequence ID" value="KAJ2973819.1"/>
    <property type="molecule type" value="Genomic_DNA"/>
</dbReference>
<proteinExistence type="predicted"/>
<sequence>MAQQLVEAGLPGIPAEQTLAPFTKPDLKSVLSVYDFEAIASKSFAPKTWAFISAAATDLHTKTRNTTTYSRITLRPRILRDVSRVDMGTTMLGHKLRVPIFTSPAAMARLVHPDGEKAIACAKKSPM</sequence>
<protein>
    <submittedName>
        <fullName evidence="1">Uncharacterized protein</fullName>
    </submittedName>
</protein>
<accession>A0ACC1N4H0</accession>
<comment type="caution">
    <text evidence="1">The sequence shown here is derived from an EMBL/GenBank/DDBJ whole genome shotgun (WGS) entry which is preliminary data.</text>
</comment>